<comment type="function">
    <text evidence="8">Catalyzes the transfer of a geranylgeranyl moiety from geranylgeranyl diphosphate to both cysteines of proteins with the C-terminal sequence -XXCC, -XCXC and -CCXX.</text>
</comment>
<evidence type="ECO:0000313" key="11">
    <source>
        <dbReference type="Proteomes" id="UP000242180"/>
    </source>
</evidence>
<name>A0A1X2HWF7_SYNRA</name>
<dbReference type="GO" id="GO:0006888">
    <property type="term" value="P:endoplasmic reticulum to Golgi vesicle-mediated transport"/>
    <property type="evidence" value="ECO:0007669"/>
    <property type="project" value="EnsemblFungi"/>
</dbReference>
<dbReference type="Proteomes" id="UP000242180">
    <property type="component" value="Unassembled WGS sequence"/>
</dbReference>
<dbReference type="EMBL" id="MCGN01000001">
    <property type="protein sequence ID" value="ORZ03804.1"/>
    <property type="molecule type" value="Genomic_DNA"/>
</dbReference>
<keyword evidence="5" id="KW-0677">Repeat</keyword>
<dbReference type="GO" id="GO:0046872">
    <property type="term" value="F:metal ion binding"/>
    <property type="evidence" value="ECO:0007669"/>
    <property type="project" value="UniProtKB-KW"/>
</dbReference>
<feature type="domain" description="Prenyltransferase alpha-alpha toroid" evidence="9">
    <location>
        <begin position="12"/>
        <end position="309"/>
    </location>
</feature>
<evidence type="ECO:0000259" key="9">
    <source>
        <dbReference type="Pfam" id="PF00432"/>
    </source>
</evidence>
<dbReference type="AlphaFoldDB" id="A0A1X2HWF7"/>
<protein>
    <recommendedName>
        <fullName evidence="8">Geranylgeranyl transferase type-2 subunit beta</fullName>
        <ecNumber evidence="8">2.5.1.60</ecNumber>
    </recommendedName>
</protein>
<keyword evidence="4 8" id="KW-0479">Metal-binding</keyword>
<dbReference type="GO" id="GO:0006612">
    <property type="term" value="P:protein targeting to membrane"/>
    <property type="evidence" value="ECO:0007669"/>
    <property type="project" value="EnsemblFungi"/>
</dbReference>
<dbReference type="SUPFAM" id="SSF48239">
    <property type="entry name" value="Terpenoid cyclases/Protein prenyltransferases"/>
    <property type="match status" value="1"/>
</dbReference>
<dbReference type="CDD" id="cd02894">
    <property type="entry name" value="GGTase-II"/>
    <property type="match status" value="1"/>
</dbReference>
<evidence type="ECO:0000256" key="1">
    <source>
        <dbReference type="ARBA" id="ARBA00010497"/>
    </source>
</evidence>
<dbReference type="FunFam" id="1.50.10.20:FF:000009">
    <property type="entry name" value="Geranylgeranyl transferase type-2 subunit beta"/>
    <property type="match status" value="1"/>
</dbReference>
<keyword evidence="11" id="KW-1185">Reference proteome</keyword>
<comment type="cofactor">
    <cofactor evidence="8">
        <name>Zn(2+)</name>
        <dbReference type="ChEBI" id="CHEBI:29105"/>
    </cofactor>
    <text evidence="8">Binds 1 zinc ion per subunit.</text>
</comment>
<dbReference type="InParanoid" id="A0A1X2HWF7"/>
<evidence type="ECO:0000313" key="10">
    <source>
        <dbReference type="EMBL" id="ORZ03804.1"/>
    </source>
</evidence>
<dbReference type="Gene3D" id="1.50.10.20">
    <property type="match status" value="1"/>
</dbReference>
<keyword evidence="6 8" id="KW-0862">Zinc</keyword>
<evidence type="ECO:0000256" key="3">
    <source>
        <dbReference type="ARBA" id="ARBA00022679"/>
    </source>
</evidence>
<evidence type="ECO:0000256" key="7">
    <source>
        <dbReference type="ARBA" id="ARBA00047658"/>
    </source>
</evidence>
<dbReference type="FunCoup" id="A0A1X2HWF7">
    <property type="interactions" value="46"/>
</dbReference>
<dbReference type="InterPro" id="IPR008930">
    <property type="entry name" value="Terpenoid_cyclase/PrenylTrfase"/>
</dbReference>
<evidence type="ECO:0000256" key="2">
    <source>
        <dbReference type="ARBA" id="ARBA00022602"/>
    </source>
</evidence>
<reference evidence="10 11" key="1">
    <citation type="submission" date="2016-07" db="EMBL/GenBank/DDBJ databases">
        <title>Pervasive Adenine N6-methylation of Active Genes in Fungi.</title>
        <authorList>
            <consortium name="DOE Joint Genome Institute"/>
            <person name="Mondo S.J."/>
            <person name="Dannebaum R.O."/>
            <person name="Kuo R.C."/>
            <person name="Labutti K."/>
            <person name="Haridas S."/>
            <person name="Kuo A."/>
            <person name="Salamov A."/>
            <person name="Ahrendt S.R."/>
            <person name="Lipzen A."/>
            <person name="Sullivan W."/>
            <person name="Andreopoulos W.B."/>
            <person name="Clum A."/>
            <person name="Lindquist E."/>
            <person name="Daum C."/>
            <person name="Ramamoorthy G.K."/>
            <person name="Gryganskyi A."/>
            <person name="Culley D."/>
            <person name="Magnuson J.K."/>
            <person name="James T.Y."/>
            <person name="O'Malley M.A."/>
            <person name="Stajich J.E."/>
            <person name="Spatafora J.W."/>
            <person name="Visel A."/>
            <person name="Grigoriev I.V."/>
        </authorList>
    </citation>
    <scope>NUCLEOTIDE SEQUENCE [LARGE SCALE GENOMIC DNA]</scope>
    <source>
        <strain evidence="10 11">NRRL 2496</strain>
    </source>
</reference>
<dbReference type="EC" id="2.5.1.60" evidence="8"/>
<dbReference type="GO" id="GO:0170069">
    <property type="term" value="C:geranylgeranyltransferase-III complex"/>
    <property type="evidence" value="ECO:0007669"/>
    <property type="project" value="EnsemblFungi"/>
</dbReference>
<dbReference type="InterPro" id="IPR001330">
    <property type="entry name" value="Prenyltrans"/>
</dbReference>
<accession>A0A1X2HWF7</accession>
<dbReference type="GO" id="GO:0005968">
    <property type="term" value="C:Rab-protein geranylgeranyltransferase complex"/>
    <property type="evidence" value="ECO:0007669"/>
    <property type="project" value="UniProtKB-UniRule"/>
</dbReference>
<comment type="caution">
    <text evidence="10">The sequence shown here is derived from an EMBL/GenBank/DDBJ whole genome shotgun (WGS) entry which is preliminary data.</text>
</comment>
<dbReference type="PANTHER" id="PTHR11774:SF11">
    <property type="entry name" value="GERANYLGERANYL TRANSFERASE TYPE-2 SUBUNIT BETA"/>
    <property type="match status" value="1"/>
</dbReference>
<evidence type="ECO:0000256" key="5">
    <source>
        <dbReference type="ARBA" id="ARBA00022737"/>
    </source>
</evidence>
<evidence type="ECO:0000256" key="6">
    <source>
        <dbReference type="ARBA" id="ARBA00022833"/>
    </source>
</evidence>
<comment type="catalytic activity">
    <reaction evidence="7 8">
        <text>geranylgeranyl diphosphate + L-cysteinyl-[protein] = S-geranylgeranyl-L-cysteinyl-[protein] + diphosphate</text>
        <dbReference type="Rhea" id="RHEA:21240"/>
        <dbReference type="Rhea" id="RHEA-COMP:10131"/>
        <dbReference type="Rhea" id="RHEA-COMP:11537"/>
        <dbReference type="ChEBI" id="CHEBI:29950"/>
        <dbReference type="ChEBI" id="CHEBI:33019"/>
        <dbReference type="ChEBI" id="CHEBI:57533"/>
        <dbReference type="ChEBI" id="CHEBI:86021"/>
        <dbReference type="EC" id="2.5.1.60"/>
    </reaction>
</comment>
<keyword evidence="3 8" id="KW-0808">Transferase</keyword>
<dbReference type="Pfam" id="PF00432">
    <property type="entry name" value="Prenyltrans"/>
    <property type="match status" value="1"/>
</dbReference>
<dbReference type="InterPro" id="IPR026873">
    <property type="entry name" value="Ptb1"/>
</dbReference>
<evidence type="ECO:0000256" key="4">
    <source>
        <dbReference type="ARBA" id="ARBA00022723"/>
    </source>
</evidence>
<dbReference type="OrthoDB" id="5428259at2759"/>
<comment type="similarity">
    <text evidence="1 8">Belongs to the protein prenyltransferase subunit beta family.</text>
</comment>
<gene>
    <name evidence="10" type="ORF">BCR43DRAFT_484014</name>
</gene>
<dbReference type="GO" id="GO:0004663">
    <property type="term" value="F:Rab geranylgeranyltransferase activity"/>
    <property type="evidence" value="ECO:0007669"/>
    <property type="project" value="UniProtKB-UniRule"/>
</dbReference>
<dbReference type="OMA" id="VKRCQCP"/>
<evidence type="ECO:0000256" key="8">
    <source>
        <dbReference type="RuleBase" id="RU365076"/>
    </source>
</evidence>
<sequence>MSGETAKALDTLLVSQHVAYIQSLDERKEDLEYWLTEHLRVNGLYWGLTALDLMNHKDVLPREDVIQYLLSVQHANGAFGGHHGHDPHILYTHSAIQILVTLDALDRINTEPVVQFIASLQRPDGSFSGDAWGEVDTRFAYIALSCLSLLKRLDAVDVDKTVEWILQCKNYDGGFGSRPGSESHSGQVFCCVAALAIADALHHVDRDMLGWWLCERQVKNGGLNGRPEKLEDVCYSWWVLSALATIGRLHWIDKQKLTEFILSAQDPEDGGIADRPGNMVDVYHTHFGVAGLSLLGYPGLKRIDPVYCMPEYVLARIGLARSYQD</sequence>
<organism evidence="10 11">
    <name type="scientific">Syncephalastrum racemosum</name>
    <name type="common">Filamentous fungus</name>
    <dbReference type="NCBI Taxonomy" id="13706"/>
    <lineage>
        <taxon>Eukaryota</taxon>
        <taxon>Fungi</taxon>
        <taxon>Fungi incertae sedis</taxon>
        <taxon>Mucoromycota</taxon>
        <taxon>Mucoromycotina</taxon>
        <taxon>Mucoromycetes</taxon>
        <taxon>Mucorales</taxon>
        <taxon>Syncephalastraceae</taxon>
        <taxon>Syncephalastrum</taxon>
    </lineage>
</organism>
<dbReference type="PANTHER" id="PTHR11774">
    <property type="entry name" value="GERANYLGERANYL TRANSFERASE TYPE BETA SUBUNIT"/>
    <property type="match status" value="1"/>
</dbReference>
<dbReference type="STRING" id="13706.A0A1X2HWF7"/>
<dbReference type="InterPro" id="IPR045089">
    <property type="entry name" value="PGGT1B-like"/>
</dbReference>
<proteinExistence type="inferred from homology"/>
<keyword evidence="2 8" id="KW-0637">Prenyltransferase</keyword>